<dbReference type="Proteomes" id="UP000813462">
    <property type="component" value="Unassembled WGS sequence"/>
</dbReference>
<name>A0A978V3E2_ZIZJJ</name>
<reference evidence="1" key="1">
    <citation type="journal article" date="2021" name="Front. Plant Sci.">
        <title>Chromosome-Scale Genome Assembly for Chinese Sour Jujube and Insights Into Its Genome Evolution and Domestication Signature.</title>
        <authorList>
            <person name="Shen L.-Y."/>
            <person name="Luo H."/>
            <person name="Wang X.-L."/>
            <person name="Wang X.-M."/>
            <person name="Qiu X.-J."/>
            <person name="Liu H."/>
            <person name="Zhou S.-S."/>
            <person name="Jia K.-H."/>
            <person name="Nie S."/>
            <person name="Bao Y.-T."/>
            <person name="Zhang R.-G."/>
            <person name="Yun Q.-Z."/>
            <person name="Chai Y.-H."/>
            <person name="Lu J.-Y."/>
            <person name="Li Y."/>
            <person name="Zhao S.-W."/>
            <person name="Mao J.-F."/>
            <person name="Jia S.-G."/>
            <person name="Mao Y.-M."/>
        </authorList>
    </citation>
    <scope>NUCLEOTIDE SEQUENCE</scope>
    <source>
        <strain evidence="1">AT0</strain>
        <tissue evidence="1">Leaf</tissue>
    </source>
</reference>
<accession>A0A978V3E2</accession>
<protein>
    <submittedName>
        <fullName evidence="1">Uncharacterized protein</fullName>
    </submittedName>
</protein>
<dbReference type="CDD" id="cd00303">
    <property type="entry name" value="retropepsin_like"/>
    <property type="match status" value="1"/>
</dbReference>
<organism evidence="1 2">
    <name type="scientific">Ziziphus jujuba var. spinosa</name>
    <dbReference type="NCBI Taxonomy" id="714518"/>
    <lineage>
        <taxon>Eukaryota</taxon>
        <taxon>Viridiplantae</taxon>
        <taxon>Streptophyta</taxon>
        <taxon>Embryophyta</taxon>
        <taxon>Tracheophyta</taxon>
        <taxon>Spermatophyta</taxon>
        <taxon>Magnoliopsida</taxon>
        <taxon>eudicotyledons</taxon>
        <taxon>Gunneridae</taxon>
        <taxon>Pentapetalae</taxon>
        <taxon>rosids</taxon>
        <taxon>fabids</taxon>
        <taxon>Rosales</taxon>
        <taxon>Rhamnaceae</taxon>
        <taxon>Paliureae</taxon>
        <taxon>Ziziphus</taxon>
    </lineage>
</organism>
<comment type="caution">
    <text evidence="1">The sequence shown here is derived from an EMBL/GenBank/DDBJ whole genome shotgun (WGS) entry which is preliminary data.</text>
</comment>
<sequence>MDTRGKTNAEQFNEGNETLSRHEASLDQVHASMQQVLSKLQALHPSGWIYKTEQYYDFKGIPPEQQIYKKLRNKDLTILIDGGSTHNFFDQAVVSRFGLPITRSKKFQVMVANKEKIECAGLCQSLTVEIQRTSTMVDFYVLPVVTCHLSSGYNGLPHSGPLRPIIPLSLCLSRKDGVPHTFQGITQQEIEVSSQKDFHEIRGLGLHGTTFFLQLSSSELGVQSNHILTNLDCLLTRFSALFEKSMK</sequence>
<dbReference type="InterPro" id="IPR021109">
    <property type="entry name" value="Peptidase_aspartic_dom_sf"/>
</dbReference>
<proteinExistence type="predicted"/>
<dbReference type="AlphaFoldDB" id="A0A978V3E2"/>
<dbReference type="Gene3D" id="2.40.70.10">
    <property type="entry name" value="Acid Proteases"/>
    <property type="match status" value="1"/>
</dbReference>
<dbReference type="Pfam" id="PF08284">
    <property type="entry name" value="RVP_2"/>
    <property type="match status" value="1"/>
</dbReference>
<gene>
    <name evidence="1" type="ORF">FEM48_Zijuj07G0078400</name>
</gene>
<evidence type="ECO:0000313" key="2">
    <source>
        <dbReference type="Proteomes" id="UP000813462"/>
    </source>
</evidence>
<evidence type="ECO:0000313" key="1">
    <source>
        <dbReference type="EMBL" id="KAH7521875.1"/>
    </source>
</evidence>
<dbReference type="EMBL" id="JAEACU010000007">
    <property type="protein sequence ID" value="KAH7521875.1"/>
    <property type="molecule type" value="Genomic_DNA"/>
</dbReference>